<proteinExistence type="predicted"/>
<protein>
    <submittedName>
        <fullName evidence="1">Uncharacterized protein</fullName>
    </submittedName>
</protein>
<dbReference type="EMBL" id="CM047899">
    <property type="protein sequence ID" value="KAJ0103603.1"/>
    <property type="molecule type" value="Genomic_DNA"/>
</dbReference>
<accession>A0ACC1BXA8</accession>
<comment type="caution">
    <text evidence="1">The sequence shown here is derived from an EMBL/GenBank/DDBJ whole genome shotgun (WGS) entry which is preliminary data.</text>
</comment>
<reference evidence="2" key="1">
    <citation type="journal article" date="2023" name="G3 (Bethesda)">
        <title>Genome assembly and association tests identify interacting loci associated with vigor, precocity, and sex in interspecific pistachio rootstocks.</title>
        <authorList>
            <person name="Palmer W."/>
            <person name="Jacygrad E."/>
            <person name="Sagayaradj S."/>
            <person name="Cavanaugh K."/>
            <person name="Han R."/>
            <person name="Bertier L."/>
            <person name="Beede B."/>
            <person name="Kafkas S."/>
            <person name="Golino D."/>
            <person name="Preece J."/>
            <person name="Michelmore R."/>
        </authorList>
    </citation>
    <scope>NUCLEOTIDE SEQUENCE [LARGE SCALE GENOMIC DNA]</scope>
</reference>
<sequence>MHNHHLSLNMSLSSLTHLPSLPNPIILRHHLHAPATNRPSLSLSPTALTFPRSDFLFLYPHRSYWARPTCGAAAGIGDLLHDAGATAIVLAGAYGLFLGFDTLTQRNVVQQEAKCYNTGSETPKFEPKIGPYTVRVAIHGFVANFQHSTSTGARYFASLVPLVNCFRLLVHGLSLVRNEGLIKSVTREGNPEELLKGPLYYVLMLILCAVLFWRDSPVGVISVSMMCAGDGVADIMGRKFGSAKIFYNKKKSWAGSISMFVFGFFASVGMLYYYSVLGYFQLDWESTMQRVALVSLVATVIESLPITDVLDDNISVPLASMAVAYLSFAAKTIECPEDPFNPLITSIVQISCMLVNCSSFSPLLQAFRPARTRLANSLTSSESHIIVPNQQNSTILSAGCFCIVLSIFCLYGVGVTTNRTSFVLVVMILLANTASPVAIRLIDELKFDTSDIGRLAMASSVISEMSCVLVYSTYLAVSSLGYVSICIVVAILALLVGVSIGAESFGYNSTMTGFLMGMMFPRQGKTTRTLFKKLTYSVHNFLLPIYFGYMGFNFDTRDLNTVKNISAVIFLILFSFGTKIIGTMAACYHLKIPMLKGLVLALILNLKGNFELLLIDGEIDSLTWWSGKIHRLLFLVVVVNTLISGPAVAYLLKRRERYFAHIQYCAMGKSVNPYLMHLVELPKKRRKTQLMYNQLEDGGQFSDEEEYGGNDVLEINDAVDAFTLQTNRKVHQIKVVNSFANMYEDVCTGAEDLRVSIIFLPFHKHQRIDKILENSKEGYRTTNQKILRHAPCSVGLLVDRSQTGFQQPIGSESVQHVAMLFFGGPDDREALSCSKRIARNAHINLTVIRFLPSESQRVQLADASSRDEMLMMSLARNETEVAKDDTFIEDFRLRYVTTGEVGYIEKYVSNGAETVQTLRDIGETMEYSLYIVGKGGGRGRSPMTTGMSDWEECPELGTLGDLLASSDFDLKSSILIIQRHRQYSNKDIVVDG</sequence>
<dbReference type="Proteomes" id="UP001164250">
    <property type="component" value="Chromosome 3"/>
</dbReference>
<name>A0ACC1BXA8_9ROSI</name>
<gene>
    <name evidence="1" type="ORF">Patl1_05982</name>
</gene>
<keyword evidence="2" id="KW-1185">Reference proteome</keyword>
<organism evidence="1 2">
    <name type="scientific">Pistacia atlantica</name>
    <dbReference type="NCBI Taxonomy" id="434234"/>
    <lineage>
        <taxon>Eukaryota</taxon>
        <taxon>Viridiplantae</taxon>
        <taxon>Streptophyta</taxon>
        <taxon>Embryophyta</taxon>
        <taxon>Tracheophyta</taxon>
        <taxon>Spermatophyta</taxon>
        <taxon>Magnoliopsida</taxon>
        <taxon>eudicotyledons</taxon>
        <taxon>Gunneridae</taxon>
        <taxon>Pentapetalae</taxon>
        <taxon>rosids</taxon>
        <taxon>malvids</taxon>
        <taxon>Sapindales</taxon>
        <taxon>Anacardiaceae</taxon>
        <taxon>Pistacia</taxon>
    </lineage>
</organism>
<evidence type="ECO:0000313" key="1">
    <source>
        <dbReference type="EMBL" id="KAJ0103603.1"/>
    </source>
</evidence>
<evidence type="ECO:0000313" key="2">
    <source>
        <dbReference type="Proteomes" id="UP001164250"/>
    </source>
</evidence>